<dbReference type="InterPro" id="IPR028259">
    <property type="entry name" value="AP2-like_int_N"/>
</dbReference>
<evidence type="ECO:0000313" key="9">
    <source>
        <dbReference type="Proteomes" id="UP001157946"/>
    </source>
</evidence>
<dbReference type="InterPro" id="IPR013762">
    <property type="entry name" value="Integrase-like_cat_sf"/>
</dbReference>
<organism evidence="8 9">
    <name type="scientific">Laceyella tengchongensis</name>
    <dbReference type="NCBI Taxonomy" id="574699"/>
    <lineage>
        <taxon>Bacteria</taxon>
        <taxon>Bacillati</taxon>
        <taxon>Bacillota</taxon>
        <taxon>Bacilli</taxon>
        <taxon>Bacillales</taxon>
        <taxon>Thermoactinomycetaceae</taxon>
        <taxon>Laceyella</taxon>
    </lineage>
</organism>
<evidence type="ECO:0000259" key="6">
    <source>
        <dbReference type="PROSITE" id="PS51898"/>
    </source>
</evidence>
<evidence type="ECO:0000256" key="4">
    <source>
        <dbReference type="ARBA" id="ARBA00023172"/>
    </source>
</evidence>
<dbReference type="GO" id="GO:0006310">
    <property type="term" value="P:DNA recombination"/>
    <property type="evidence" value="ECO:0007669"/>
    <property type="project" value="UniProtKB-KW"/>
</dbReference>
<dbReference type="PANTHER" id="PTHR30349:SF64">
    <property type="entry name" value="PROPHAGE INTEGRASE INTD-RELATED"/>
    <property type="match status" value="1"/>
</dbReference>
<dbReference type="Proteomes" id="UP001157946">
    <property type="component" value="Unassembled WGS sequence"/>
</dbReference>
<dbReference type="GO" id="GO:0015074">
    <property type="term" value="P:DNA integration"/>
    <property type="evidence" value="ECO:0007669"/>
    <property type="project" value="UniProtKB-KW"/>
</dbReference>
<dbReference type="InterPro" id="IPR002104">
    <property type="entry name" value="Integrase_catalytic"/>
</dbReference>
<dbReference type="Pfam" id="PF00589">
    <property type="entry name" value="Phage_integrase"/>
    <property type="match status" value="1"/>
</dbReference>
<dbReference type="CDD" id="cd01189">
    <property type="entry name" value="INT_ICEBs1_C_like"/>
    <property type="match status" value="1"/>
</dbReference>
<dbReference type="PROSITE" id="PS51900">
    <property type="entry name" value="CB"/>
    <property type="match status" value="1"/>
</dbReference>
<dbReference type="Gene3D" id="1.10.150.130">
    <property type="match status" value="1"/>
</dbReference>
<dbReference type="Gene3D" id="1.10.443.10">
    <property type="entry name" value="Intergrase catalytic core"/>
    <property type="match status" value="1"/>
</dbReference>
<dbReference type="AlphaFoldDB" id="A0AA46AG78"/>
<evidence type="ECO:0000256" key="1">
    <source>
        <dbReference type="ARBA" id="ARBA00008857"/>
    </source>
</evidence>
<comment type="caution">
    <text evidence="8">The sequence shown here is derived from an EMBL/GenBank/DDBJ whole genome shotgun (WGS) entry which is preliminary data.</text>
</comment>
<dbReference type="GO" id="GO:0003677">
    <property type="term" value="F:DNA binding"/>
    <property type="evidence" value="ECO:0007669"/>
    <property type="project" value="UniProtKB-UniRule"/>
</dbReference>
<dbReference type="InterPro" id="IPR050090">
    <property type="entry name" value="Tyrosine_recombinase_XerCD"/>
</dbReference>
<comment type="similarity">
    <text evidence="1">Belongs to the 'phage' integrase family.</text>
</comment>
<dbReference type="SUPFAM" id="SSF56349">
    <property type="entry name" value="DNA breaking-rejoining enzymes"/>
    <property type="match status" value="1"/>
</dbReference>
<keyword evidence="2" id="KW-0229">DNA integration</keyword>
<evidence type="ECO:0000256" key="5">
    <source>
        <dbReference type="PROSITE-ProRule" id="PRU01248"/>
    </source>
</evidence>
<evidence type="ECO:0000256" key="2">
    <source>
        <dbReference type="ARBA" id="ARBA00022908"/>
    </source>
</evidence>
<dbReference type="Pfam" id="PF14659">
    <property type="entry name" value="Phage_int_SAM_3"/>
    <property type="match status" value="1"/>
</dbReference>
<dbReference type="EMBL" id="FXTU01000005">
    <property type="protein sequence ID" value="SMP25560.1"/>
    <property type="molecule type" value="Genomic_DNA"/>
</dbReference>
<gene>
    <name evidence="8" type="ORF">SAMN06265361_10534</name>
</gene>
<accession>A0AA46AG78</accession>
<dbReference type="InterPro" id="IPR044068">
    <property type="entry name" value="CB"/>
</dbReference>
<name>A0AA46AG78_9BACL</name>
<dbReference type="Pfam" id="PF14657">
    <property type="entry name" value="Arm-DNA-bind_4"/>
    <property type="match status" value="1"/>
</dbReference>
<feature type="domain" description="Core-binding (CB)" evidence="7">
    <location>
        <begin position="66"/>
        <end position="156"/>
    </location>
</feature>
<protein>
    <submittedName>
        <fullName evidence="8">Site-specific recombinase XerD</fullName>
    </submittedName>
</protein>
<sequence>MKGHIAKKTTKKGTVRYYPVIEAKDEKGERKRKWLKGFKTKKEAQKHLNEILHKMEIGTFVEPSKVTLGDFLGRWLNDYAKVNTAPRTYQGYEYIITQHIIPQIGQIKMDQLKPLHIQGYYTNRLTEGRMDGKGGLSNRSVLHHHRVLNEALNHAVKWQLLPINPVNAITPPKPQKKKITVLTKEQVISLLQGTKGYKYYYPIYLAVNTGMRRGEILGLRWEDIDFSNHTISINQTLQKLKGIGLQFRDTTKTDGSRRSIAISESVVETLKRLKTVQAKNKLRFGPTYQDHDLVFCNKDGSPFDPDNVSREFCRYIKRLEIPHVRFHDLRHTHATLLLQQGEHPKVVSERLGHSTIAITMDIYSSHVMPNMQKEAAKKFDDFLFGN</sequence>
<evidence type="ECO:0000313" key="8">
    <source>
        <dbReference type="EMBL" id="SMP25560.1"/>
    </source>
</evidence>
<dbReference type="InterPro" id="IPR004107">
    <property type="entry name" value="Integrase_SAM-like_N"/>
</dbReference>
<dbReference type="PANTHER" id="PTHR30349">
    <property type="entry name" value="PHAGE INTEGRASE-RELATED"/>
    <property type="match status" value="1"/>
</dbReference>
<dbReference type="InterPro" id="IPR011010">
    <property type="entry name" value="DNA_brk_join_enz"/>
</dbReference>
<feature type="domain" description="Tyr recombinase" evidence="6">
    <location>
        <begin position="177"/>
        <end position="377"/>
    </location>
</feature>
<dbReference type="RefSeq" id="WP_284724445.1">
    <property type="nucleotide sequence ID" value="NZ_FXTU01000005.1"/>
</dbReference>
<dbReference type="InterPro" id="IPR010998">
    <property type="entry name" value="Integrase_recombinase_N"/>
</dbReference>
<proteinExistence type="inferred from homology"/>
<dbReference type="PROSITE" id="PS51898">
    <property type="entry name" value="TYR_RECOMBINASE"/>
    <property type="match status" value="1"/>
</dbReference>
<reference evidence="8" key="1">
    <citation type="submission" date="2017-05" db="EMBL/GenBank/DDBJ databases">
        <authorList>
            <person name="Varghese N."/>
            <person name="Submissions S."/>
        </authorList>
    </citation>
    <scope>NUCLEOTIDE SEQUENCE</scope>
    <source>
        <strain evidence="8">DSM 45262</strain>
    </source>
</reference>
<keyword evidence="4" id="KW-0233">DNA recombination</keyword>
<evidence type="ECO:0000256" key="3">
    <source>
        <dbReference type="ARBA" id="ARBA00023125"/>
    </source>
</evidence>
<keyword evidence="3 5" id="KW-0238">DNA-binding</keyword>
<evidence type="ECO:0000259" key="7">
    <source>
        <dbReference type="PROSITE" id="PS51900"/>
    </source>
</evidence>
<keyword evidence="9" id="KW-1185">Reference proteome</keyword>